<evidence type="ECO:0000313" key="5">
    <source>
        <dbReference type="Proteomes" id="UP000279336"/>
    </source>
</evidence>
<feature type="transmembrane region" description="Helical" evidence="1">
    <location>
        <begin position="174"/>
        <end position="195"/>
    </location>
</feature>
<feature type="transmembrane region" description="Helical" evidence="1">
    <location>
        <begin position="323"/>
        <end position="343"/>
    </location>
</feature>
<feature type="transmembrane region" description="Helical" evidence="1">
    <location>
        <begin position="292"/>
        <end position="311"/>
    </location>
</feature>
<reference evidence="3" key="2">
    <citation type="submission" date="2018-08" db="EMBL/GenBank/DDBJ databases">
        <authorList>
            <person name="Ferrada E.E."/>
            <person name="Latorre B.A."/>
        </authorList>
    </citation>
    <scope>NUCLEOTIDE SEQUENCE [LARGE SCALE GENOMIC DNA]</scope>
    <source>
        <strain evidence="3">Propionibacterium_australiense1</strain>
    </source>
</reference>
<sequence length="478" mass="51812">MSENGISGQGIVSTSRVGSSLEPEDKLSFTTKLAYGGGDVGFQLAWSLGGSYLALFYTDNVGLSAGVAAMVILIARILDGILNLVIGGVSERTQTRWGRFRPYLLFGTPFVALMTVLTFTAPFQSNGAKFVWAVATYFILGIIYALVNLPYGALATVMSRSTEERLSLNSYRMAGTNIGALLLSLVTMPLILYFSGFGDGETTSVHGYTMTALIMAVLSVPLLYMVFFTSKEVIKPVQKTRTFSLGQEIRVVLGNRNLWMAFLAYLLALIGYFGRMATQLYYYIYVLNRTDLVPILMAITPLMGAVGIMLFTRFARVLGKRYLAMISMVLAGISLFVLFLVPYDNIPGVMIMTAIFGLANFAGPIIMSMVPDSIDEAEDKTGIRADGMSYSVITVSYTVAQAIGGALGVALIGALGYVPNAAQTPQAMDGINLVTNVVLGSFFMLGLIPLFFYKLPESEYKKIRARLDAKAQDAVGRD</sequence>
<dbReference type="Pfam" id="PF13347">
    <property type="entry name" value="MFS_2"/>
    <property type="match status" value="1"/>
</dbReference>
<dbReference type="InterPro" id="IPR039672">
    <property type="entry name" value="MFS_2"/>
</dbReference>
<dbReference type="RefSeq" id="WP_119162836.1">
    <property type="nucleotide sequence ID" value="NZ_LR134442.1"/>
</dbReference>
<dbReference type="Gene3D" id="1.20.1250.20">
    <property type="entry name" value="MFS general substrate transporter like domains"/>
    <property type="match status" value="2"/>
</dbReference>
<protein>
    <submittedName>
        <fullName evidence="3">Gph: sugar (Glycoside-Pentoside-Hexuronide) transporter</fullName>
    </submittedName>
    <submittedName>
        <fullName evidence="2">MFS transporter</fullName>
    </submittedName>
</protein>
<keyword evidence="1" id="KW-1133">Transmembrane helix</keyword>
<dbReference type="PANTHER" id="PTHR11328:SF24">
    <property type="entry name" value="MAJOR FACILITATOR SUPERFAMILY (MFS) PROFILE DOMAIN-CONTAINING PROTEIN"/>
    <property type="match status" value="1"/>
</dbReference>
<dbReference type="GO" id="GO:0015293">
    <property type="term" value="F:symporter activity"/>
    <property type="evidence" value="ECO:0007669"/>
    <property type="project" value="InterPro"/>
</dbReference>
<evidence type="ECO:0000313" key="4">
    <source>
        <dbReference type="Proteomes" id="UP000263928"/>
    </source>
</evidence>
<keyword evidence="1" id="KW-0472">Membrane</keyword>
<dbReference type="PANTHER" id="PTHR11328">
    <property type="entry name" value="MAJOR FACILITATOR SUPERFAMILY DOMAIN-CONTAINING PROTEIN"/>
    <property type="match status" value="1"/>
</dbReference>
<feature type="transmembrane region" description="Helical" evidence="1">
    <location>
        <begin position="103"/>
        <end position="124"/>
    </location>
</feature>
<dbReference type="SUPFAM" id="SSF103473">
    <property type="entry name" value="MFS general substrate transporter"/>
    <property type="match status" value="1"/>
</dbReference>
<evidence type="ECO:0000256" key="1">
    <source>
        <dbReference type="SAM" id="Phobius"/>
    </source>
</evidence>
<dbReference type="EMBL" id="UNQJ01000029">
    <property type="protein sequence ID" value="SYZ34538.1"/>
    <property type="molecule type" value="Genomic_DNA"/>
</dbReference>
<dbReference type="GO" id="GO:0008643">
    <property type="term" value="P:carbohydrate transport"/>
    <property type="evidence" value="ECO:0007669"/>
    <property type="project" value="InterPro"/>
</dbReference>
<dbReference type="GO" id="GO:0006814">
    <property type="term" value="P:sodium ion transport"/>
    <property type="evidence" value="ECO:0007669"/>
    <property type="project" value="InterPro"/>
</dbReference>
<dbReference type="CDD" id="cd17332">
    <property type="entry name" value="MFS_MelB_like"/>
    <property type="match status" value="1"/>
</dbReference>
<feature type="transmembrane region" description="Helical" evidence="1">
    <location>
        <begin position="249"/>
        <end position="272"/>
    </location>
</feature>
<feature type="transmembrane region" description="Helical" evidence="1">
    <location>
        <begin position="430"/>
        <end position="453"/>
    </location>
</feature>
<feature type="transmembrane region" description="Helical" evidence="1">
    <location>
        <begin position="207"/>
        <end position="228"/>
    </location>
</feature>
<accession>A0A383S979</accession>
<dbReference type="EMBL" id="RCIW01000010">
    <property type="protein sequence ID" value="RLP09585.1"/>
    <property type="molecule type" value="Genomic_DNA"/>
</dbReference>
<dbReference type="GO" id="GO:0005886">
    <property type="term" value="C:plasma membrane"/>
    <property type="evidence" value="ECO:0007669"/>
    <property type="project" value="TreeGrafter"/>
</dbReference>
<dbReference type="AlphaFoldDB" id="A0A383S979"/>
<reference evidence="2 5" key="3">
    <citation type="submission" date="2018-10" db="EMBL/GenBank/DDBJ databases">
        <title>Propionibacterium australiense Genome Sequencing and Assembly.</title>
        <authorList>
            <person name="Bernier A.-M."/>
            <person name="Bernard K."/>
        </authorList>
    </citation>
    <scope>NUCLEOTIDE SEQUENCE [LARGE SCALE GENOMIC DNA]</scope>
    <source>
        <strain evidence="2 5">NML98A078</strain>
    </source>
</reference>
<feature type="transmembrane region" description="Helical" evidence="1">
    <location>
        <begin position="61"/>
        <end position="82"/>
    </location>
</feature>
<evidence type="ECO:0000313" key="2">
    <source>
        <dbReference type="EMBL" id="RLP09585.1"/>
    </source>
</evidence>
<dbReference type="NCBIfam" id="TIGR00792">
    <property type="entry name" value="gph"/>
    <property type="match status" value="1"/>
</dbReference>
<feature type="transmembrane region" description="Helical" evidence="1">
    <location>
        <begin position="130"/>
        <end position="154"/>
    </location>
</feature>
<reference evidence="4" key="1">
    <citation type="submission" date="2018-08" db="EMBL/GenBank/DDBJ databases">
        <authorList>
            <person name="Hornung B."/>
        </authorList>
    </citation>
    <scope>NUCLEOTIDE SEQUENCE [LARGE SCALE GENOMIC DNA]</scope>
</reference>
<keyword evidence="1" id="KW-0812">Transmembrane</keyword>
<feature type="transmembrane region" description="Helical" evidence="1">
    <location>
        <begin position="390"/>
        <end position="418"/>
    </location>
</feature>
<gene>
    <name evidence="2" type="ORF">D7U36_07240</name>
    <name evidence="3" type="ORF">PROPAUS_2555</name>
</gene>
<organism evidence="3 4">
    <name type="scientific">Propionibacterium australiense</name>
    <dbReference type="NCBI Taxonomy" id="119981"/>
    <lineage>
        <taxon>Bacteria</taxon>
        <taxon>Bacillati</taxon>
        <taxon>Actinomycetota</taxon>
        <taxon>Actinomycetes</taxon>
        <taxon>Propionibacteriales</taxon>
        <taxon>Propionibacteriaceae</taxon>
        <taxon>Propionibacterium</taxon>
    </lineage>
</organism>
<dbReference type="InterPro" id="IPR001927">
    <property type="entry name" value="Na/Gal_symport"/>
</dbReference>
<name>A0A383S979_9ACTN</name>
<dbReference type="InterPro" id="IPR036259">
    <property type="entry name" value="MFS_trans_sf"/>
</dbReference>
<evidence type="ECO:0000313" key="3">
    <source>
        <dbReference type="EMBL" id="SYZ34538.1"/>
    </source>
</evidence>
<dbReference type="Proteomes" id="UP000263928">
    <property type="component" value="Unassembled WGS sequence"/>
</dbReference>
<feature type="transmembrane region" description="Helical" evidence="1">
    <location>
        <begin position="349"/>
        <end position="370"/>
    </location>
</feature>
<proteinExistence type="predicted"/>
<dbReference type="Proteomes" id="UP000279336">
    <property type="component" value="Unassembled WGS sequence"/>
</dbReference>
<keyword evidence="4" id="KW-1185">Reference proteome</keyword>
<dbReference type="OrthoDB" id="181905at2"/>